<comment type="caution">
    <text evidence="1">The sequence shown here is derived from an EMBL/GenBank/DDBJ whole genome shotgun (WGS) entry which is preliminary data.</text>
</comment>
<dbReference type="RefSeq" id="WP_152712303.1">
    <property type="nucleotide sequence ID" value="NZ_VOSJ01000037.1"/>
</dbReference>
<reference evidence="1 2" key="1">
    <citation type="journal article" date="2019" name="Syst. Appl. Microbiol.">
        <title>Microvirga tunisiensis sp. nov., a root nodule symbiotic bacterium isolated from Lupinus micranthus and L. luteus grown in Northern Tunisia.</title>
        <authorList>
            <person name="Msaddak A."/>
            <person name="Rejili M."/>
            <person name="Duran D."/>
            <person name="Mars M."/>
            <person name="Palacios J.M."/>
            <person name="Ruiz-Argueso T."/>
            <person name="Rey L."/>
            <person name="Imperial J."/>
        </authorList>
    </citation>
    <scope>NUCLEOTIDE SEQUENCE [LARGE SCALE GENOMIC DNA]</scope>
    <source>
        <strain evidence="1 2">Lmie10</strain>
    </source>
</reference>
<dbReference type="Proteomes" id="UP000403266">
    <property type="component" value="Unassembled WGS sequence"/>
</dbReference>
<evidence type="ECO:0000313" key="2">
    <source>
        <dbReference type="Proteomes" id="UP000403266"/>
    </source>
</evidence>
<accession>A0A5N7MGK0</accession>
<proteinExistence type="predicted"/>
<evidence type="ECO:0000313" key="1">
    <source>
        <dbReference type="EMBL" id="MPR26201.1"/>
    </source>
</evidence>
<protein>
    <submittedName>
        <fullName evidence="1">Uncharacterized protein</fullName>
    </submittedName>
</protein>
<gene>
    <name evidence="1" type="ORF">FS320_13420</name>
</gene>
<sequence>MINPHRRRRRRSLDFTELRESSLIADLVQTHADGDVEAPDAVELALAPTLSHWSIAEGPHLVGIDETGKVVSLDVWCLARDCTWAMTPGGAVCLGEQSRIPLRREDH</sequence>
<dbReference type="AlphaFoldDB" id="A0A5N7MGK0"/>
<dbReference type="OrthoDB" id="7870532at2"/>
<keyword evidence="2" id="KW-1185">Reference proteome</keyword>
<organism evidence="1 2">
    <name type="scientific">Microvirga tunisiensis</name>
    <dbReference type="NCBI Taxonomy" id="2108360"/>
    <lineage>
        <taxon>Bacteria</taxon>
        <taxon>Pseudomonadati</taxon>
        <taxon>Pseudomonadota</taxon>
        <taxon>Alphaproteobacteria</taxon>
        <taxon>Hyphomicrobiales</taxon>
        <taxon>Methylobacteriaceae</taxon>
        <taxon>Microvirga</taxon>
    </lineage>
</organism>
<dbReference type="EMBL" id="VOSK01000042">
    <property type="protein sequence ID" value="MPR26201.1"/>
    <property type="molecule type" value="Genomic_DNA"/>
</dbReference>
<name>A0A5N7MGK0_9HYPH</name>